<dbReference type="Proteomes" id="UP000249524">
    <property type="component" value="Unassembled WGS sequence"/>
</dbReference>
<protein>
    <recommendedName>
        <fullName evidence="3">Alpha/beta hydrolase</fullName>
    </recommendedName>
</protein>
<organism evidence="1 2">
    <name type="scientific">Phenylobacterium kunshanense</name>
    <dbReference type="NCBI Taxonomy" id="1445034"/>
    <lineage>
        <taxon>Bacteria</taxon>
        <taxon>Pseudomonadati</taxon>
        <taxon>Pseudomonadota</taxon>
        <taxon>Alphaproteobacteria</taxon>
        <taxon>Caulobacterales</taxon>
        <taxon>Caulobacteraceae</taxon>
        <taxon>Phenylobacterium</taxon>
    </lineage>
</organism>
<proteinExistence type="predicted"/>
<name>A0A328B7J8_9CAUL</name>
<gene>
    <name evidence="1" type="ORF">DJ019_17705</name>
</gene>
<evidence type="ECO:0008006" key="3">
    <source>
        <dbReference type="Google" id="ProtNLM"/>
    </source>
</evidence>
<reference evidence="1 2" key="1">
    <citation type="submission" date="2018-05" db="EMBL/GenBank/DDBJ databases">
        <authorList>
            <person name="Lanie J.A."/>
            <person name="Ng W.-L."/>
            <person name="Kazmierczak K.M."/>
            <person name="Andrzejewski T.M."/>
            <person name="Davidsen T.M."/>
            <person name="Wayne K.J."/>
            <person name="Tettelin H."/>
            <person name="Glass J.I."/>
            <person name="Rusch D."/>
            <person name="Podicherti R."/>
            <person name="Tsui H.-C.T."/>
            <person name="Winkler M.E."/>
        </authorList>
    </citation>
    <scope>NUCLEOTIDE SEQUENCE [LARGE SCALE GENOMIC DNA]</scope>
    <source>
        <strain evidence="1 2">BUT-10</strain>
    </source>
</reference>
<dbReference type="InterPro" id="IPR029058">
    <property type="entry name" value="AB_hydrolase_fold"/>
</dbReference>
<accession>A0A328B7J8</accession>
<sequence length="238" mass="25636">MEERIEVATAFGPIWFHGRDTGRPVMLLLTGAFAAEDLLDHTQRFLPDVDVWRAHLPGNHCPAIAPVSVGVFAAAYAEALDARAGDRPVAVTGLSAGALVALALRARSLKALLLVEPPLRSEHLWPMLEFRAQGPPGWETLIEPVFGIGPDSVRPVDYTPLLDALSVPALVLVGEVPLMPQRPVPFLPSFVDEECRARLAAHSRVRLEIVPGAGHNIPAQAPQLFLGAMRRLCRAAAA</sequence>
<evidence type="ECO:0000313" key="1">
    <source>
        <dbReference type="EMBL" id="RAK63103.1"/>
    </source>
</evidence>
<dbReference type="AlphaFoldDB" id="A0A328B7J8"/>
<dbReference type="OrthoDB" id="7213850at2"/>
<dbReference type="SUPFAM" id="SSF53474">
    <property type="entry name" value="alpha/beta-Hydrolases"/>
    <property type="match status" value="1"/>
</dbReference>
<comment type="caution">
    <text evidence="1">The sequence shown here is derived from an EMBL/GenBank/DDBJ whole genome shotgun (WGS) entry which is preliminary data.</text>
</comment>
<keyword evidence="2" id="KW-1185">Reference proteome</keyword>
<dbReference type="Gene3D" id="3.40.50.1820">
    <property type="entry name" value="alpha/beta hydrolase"/>
    <property type="match status" value="2"/>
</dbReference>
<dbReference type="EMBL" id="QFYS01000009">
    <property type="protein sequence ID" value="RAK63103.1"/>
    <property type="molecule type" value="Genomic_DNA"/>
</dbReference>
<dbReference type="RefSeq" id="WP_111277510.1">
    <property type="nucleotide sequence ID" value="NZ_QFYS01000009.1"/>
</dbReference>
<evidence type="ECO:0000313" key="2">
    <source>
        <dbReference type="Proteomes" id="UP000249524"/>
    </source>
</evidence>